<accession>A0A9D9N4F6</accession>
<dbReference type="InterPro" id="IPR051549">
    <property type="entry name" value="PEP_Utilizing_Enz"/>
</dbReference>
<evidence type="ECO:0000259" key="1">
    <source>
        <dbReference type="Pfam" id="PF01326"/>
    </source>
</evidence>
<protein>
    <submittedName>
        <fullName evidence="2">Phosphoenolpyruvate synthase</fullName>
    </submittedName>
</protein>
<dbReference type="SUPFAM" id="SSF52172">
    <property type="entry name" value="CheY-like"/>
    <property type="match status" value="1"/>
</dbReference>
<dbReference type="AlphaFoldDB" id="A0A9D9N4F6"/>
<proteinExistence type="predicted"/>
<dbReference type="Gene3D" id="3.30.1490.20">
    <property type="entry name" value="ATP-grasp fold, A domain"/>
    <property type="match status" value="1"/>
</dbReference>
<dbReference type="PANTHER" id="PTHR43615:SF1">
    <property type="entry name" value="PPDK_N DOMAIN-CONTAINING PROTEIN"/>
    <property type="match status" value="1"/>
</dbReference>
<dbReference type="EMBL" id="JADIMG010000058">
    <property type="protein sequence ID" value="MBO8459828.1"/>
    <property type="molecule type" value="Genomic_DNA"/>
</dbReference>
<dbReference type="InterPro" id="IPR013815">
    <property type="entry name" value="ATP_grasp_subdomain_1"/>
</dbReference>
<dbReference type="Gene3D" id="3.40.50.2300">
    <property type="match status" value="2"/>
</dbReference>
<name>A0A9D9N4F6_9BACT</name>
<dbReference type="InterPro" id="IPR002192">
    <property type="entry name" value="PPDK_AMP/ATP-bd"/>
</dbReference>
<dbReference type="Proteomes" id="UP000823641">
    <property type="component" value="Unassembled WGS sequence"/>
</dbReference>
<dbReference type="GO" id="GO:0016301">
    <property type="term" value="F:kinase activity"/>
    <property type="evidence" value="ECO:0007669"/>
    <property type="project" value="InterPro"/>
</dbReference>
<feature type="domain" description="Pyruvate phosphate dikinase AMP/ATP-binding" evidence="1">
    <location>
        <begin position="436"/>
        <end position="811"/>
    </location>
</feature>
<sequence length="996" mass="114162">MQTPNIKKLYFKDTSFVNLMQHRVYNVLLLGSKYDVFTIEEDGRIEEQLFNEYTSLNLRFPPRFTLVSSEEHANKLLKKREFDLIISMPSGDSINPFEWAKSVKRNYPKIPIVVLTPFSRAVSERISKEDLSAIDYVFSWLGNSELLLAIIKLVEDQMNVKEDVKSVGVQTILFVEDSIHFYSSLLPMLYKHVFVQSRSFMTEALNEHEQMLRMRGRPKILLARSYEEAMKLYKRYENNMLGVITDVSFNRRGVKDKVAGIRLCKEIRSTNRYIPLIVESTEESNRAAAYEQEAVFLSKMSKTLIRDLQQAVTDNFGFGDFVFSNPHNGTVECIVKNLKDLQVKVFEVSDDTLYYHVAHNHISRWLYSRALFPLAEFLKNIEVSQFKAENAMDQVRQCIFDAIVSYRRIKNRGVVAVFQKDRFDQYSNFARIGSGSMGGKGRGLAFIDAMIKRNYTLEDIENSKITIPRTVVLCTDVFTEFIEKNNLYPVGLSDLPDEEILARFLKASLPKKVLSDLFAFLDTVQSPIAVRSSSLLEDSHYQPFAGIYSTYMVPYVEGSRTHQLMLLKEAIKAVYASVYYRDSKAYMTATKNVIDEEKMAVVLQEVCGTQHGDRYYPSFSGVARSLNYYPIGDEKAEEGIANIAMGLGKYIVDGGQTLRFSPKHPNNVLQTSTIEMALKETQSYFNALDLKNTHFSPQTDDGFNLLKLSVKDAEKDGTLRYIASTYDFHTQTLYPNITEPGRRVITFANILEHKVFPLAEILEKLLEISQREMGRPIEIEFAVNLDYSKAHNHTFYLLQIRPIVDQKEMVDETIGDIPTDETILTSNSSLGHGIYNDIYDIVYVKPEHFNSSNNVKIAEEIGALNRWMTEANRPYVLVGPGRWGSSDHWLGIPVKWPQISNARIIVEAGQSDYRIDPSQGTHFFQNLTSFGVAYLTINPYRNDGSYNLEFLNSQAAEHETDFIRHIHFDRPIIGMIDGRSSKGVVLKPQEEERQER</sequence>
<dbReference type="Pfam" id="PF01326">
    <property type="entry name" value="PPDK_N"/>
    <property type="match status" value="1"/>
</dbReference>
<dbReference type="PANTHER" id="PTHR43615">
    <property type="entry name" value="PHOSPHOENOLPYRUVATE SYNTHASE-RELATED"/>
    <property type="match status" value="1"/>
</dbReference>
<evidence type="ECO:0000313" key="2">
    <source>
        <dbReference type="EMBL" id="MBO8459828.1"/>
    </source>
</evidence>
<dbReference type="GO" id="GO:0005524">
    <property type="term" value="F:ATP binding"/>
    <property type="evidence" value="ECO:0007669"/>
    <property type="project" value="InterPro"/>
</dbReference>
<comment type="caution">
    <text evidence="2">The sequence shown here is derived from an EMBL/GenBank/DDBJ whole genome shotgun (WGS) entry which is preliminary data.</text>
</comment>
<organism evidence="2 3">
    <name type="scientific">Candidatus Gallipaludibacter merdavium</name>
    <dbReference type="NCBI Taxonomy" id="2840839"/>
    <lineage>
        <taxon>Bacteria</taxon>
        <taxon>Pseudomonadati</taxon>
        <taxon>Bacteroidota</taxon>
        <taxon>Bacteroidia</taxon>
        <taxon>Bacteroidales</taxon>
        <taxon>Candidatus Gallipaludibacter</taxon>
    </lineage>
</organism>
<reference evidence="2" key="1">
    <citation type="submission" date="2020-10" db="EMBL/GenBank/DDBJ databases">
        <authorList>
            <person name="Gilroy R."/>
        </authorList>
    </citation>
    <scope>NUCLEOTIDE SEQUENCE</scope>
    <source>
        <strain evidence="2">G3-3990</strain>
    </source>
</reference>
<dbReference type="InterPro" id="IPR011006">
    <property type="entry name" value="CheY-like_superfamily"/>
</dbReference>
<reference evidence="2" key="2">
    <citation type="journal article" date="2021" name="PeerJ">
        <title>Extensive microbial diversity within the chicken gut microbiome revealed by metagenomics and culture.</title>
        <authorList>
            <person name="Gilroy R."/>
            <person name="Ravi A."/>
            <person name="Getino M."/>
            <person name="Pursley I."/>
            <person name="Horton D.L."/>
            <person name="Alikhan N.F."/>
            <person name="Baker D."/>
            <person name="Gharbi K."/>
            <person name="Hall N."/>
            <person name="Watson M."/>
            <person name="Adriaenssens E.M."/>
            <person name="Foster-Nyarko E."/>
            <person name="Jarju S."/>
            <person name="Secka A."/>
            <person name="Antonio M."/>
            <person name="Oren A."/>
            <person name="Chaudhuri R.R."/>
            <person name="La Ragione R."/>
            <person name="Hildebrand F."/>
            <person name="Pallen M.J."/>
        </authorList>
    </citation>
    <scope>NUCLEOTIDE SEQUENCE</scope>
    <source>
        <strain evidence="2">G3-3990</strain>
    </source>
</reference>
<evidence type="ECO:0000313" key="3">
    <source>
        <dbReference type="Proteomes" id="UP000823641"/>
    </source>
</evidence>
<gene>
    <name evidence="2" type="ORF">IAA73_05785</name>
</gene>
<dbReference type="SUPFAM" id="SSF56059">
    <property type="entry name" value="Glutathione synthetase ATP-binding domain-like"/>
    <property type="match status" value="1"/>
</dbReference>